<protein>
    <submittedName>
        <fullName evidence="2">Protein FAM156A/FAM156B</fullName>
    </submittedName>
</protein>
<comment type="caution">
    <text evidence="2">The sequence shown here is derived from an EMBL/GenBank/DDBJ whole genome shotgun (WGS) entry which is preliminary data.</text>
</comment>
<name>A0AA41MBI9_SCICA</name>
<keyword evidence="3" id="KW-1185">Reference proteome</keyword>
<proteinExistence type="predicted"/>
<dbReference type="AlphaFoldDB" id="A0AA41MBI9"/>
<accession>A0AA41MBI9</accession>
<reference evidence="2" key="1">
    <citation type="submission" date="2020-03" db="EMBL/GenBank/DDBJ databases">
        <title>Studies in the Genomics of Life Span.</title>
        <authorList>
            <person name="Glass D."/>
        </authorList>
    </citation>
    <scope>NUCLEOTIDE SEQUENCE</scope>
    <source>
        <strain evidence="2">SUZIE</strain>
        <tissue evidence="2">Muscle</tissue>
    </source>
</reference>
<dbReference type="Proteomes" id="UP001166674">
    <property type="component" value="Unassembled WGS sequence"/>
</dbReference>
<evidence type="ECO:0000313" key="3">
    <source>
        <dbReference type="Proteomes" id="UP001166674"/>
    </source>
</evidence>
<sequence length="69" mass="8357">MGAFNSLSWEMLVQGLRSLVFNPGSTHSSLRPERVHQQQQEQEEKCHMEKQQESKRMMQRLLKQWWKEN</sequence>
<dbReference type="EMBL" id="JAATJV010117683">
    <property type="protein sequence ID" value="MBZ3868864.1"/>
    <property type="molecule type" value="Genomic_DNA"/>
</dbReference>
<evidence type="ECO:0000256" key="1">
    <source>
        <dbReference type="SAM" id="MobiDB-lite"/>
    </source>
</evidence>
<feature type="compositionally biased region" description="Basic and acidic residues" evidence="1">
    <location>
        <begin position="30"/>
        <end position="54"/>
    </location>
</feature>
<gene>
    <name evidence="2" type="ORF">SUZIE_100070</name>
</gene>
<feature type="region of interest" description="Disordered" evidence="1">
    <location>
        <begin position="24"/>
        <end position="54"/>
    </location>
</feature>
<organism evidence="2 3">
    <name type="scientific">Sciurus carolinensis</name>
    <name type="common">Eastern gray squirrel</name>
    <dbReference type="NCBI Taxonomy" id="30640"/>
    <lineage>
        <taxon>Eukaryota</taxon>
        <taxon>Metazoa</taxon>
        <taxon>Chordata</taxon>
        <taxon>Craniata</taxon>
        <taxon>Vertebrata</taxon>
        <taxon>Euteleostomi</taxon>
        <taxon>Mammalia</taxon>
        <taxon>Eutheria</taxon>
        <taxon>Euarchontoglires</taxon>
        <taxon>Glires</taxon>
        <taxon>Rodentia</taxon>
        <taxon>Sciuromorpha</taxon>
        <taxon>Sciuridae</taxon>
        <taxon>Sciurinae</taxon>
        <taxon>Sciurini</taxon>
        <taxon>Sciurus</taxon>
    </lineage>
</organism>
<evidence type="ECO:0000313" key="2">
    <source>
        <dbReference type="EMBL" id="MBZ3868864.1"/>
    </source>
</evidence>